<evidence type="ECO:0000313" key="2">
    <source>
        <dbReference type="Proteomes" id="UP000541610"/>
    </source>
</evidence>
<name>A0A7J6NWB0_PEROL</name>
<proteinExistence type="predicted"/>
<dbReference type="Proteomes" id="UP000541610">
    <property type="component" value="Unassembled WGS sequence"/>
</dbReference>
<organism evidence="1 2">
    <name type="scientific">Perkinsus olseni</name>
    <name type="common">Perkinsus atlanticus</name>
    <dbReference type="NCBI Taxonomy" id="32597"/>
    <lineage>
        <taxon>Eukaryota</taxon>
        <taxon>Sar</taxon>
        <taxon>Alveolata</taxon>
        <taxon>Perkinsozoa</taxon>
        <taxon>Perkinsea</taxon>
        <taxon>Perkinsida</taxon>
        <taxon>Perkinsidae</taxon>
        <taxon>Perkinsus</taxon>
    </lineage>
</organism>
<protein>
    <submittedName>
        <fullName evidence="1">Uncharacterized protein</fullName>
    </submittedName>
</protein>
<accession>A0A7J6NWB0</accession>
<reference evidence="1 2" key="1">
    <citation type="submission" date="2020-04" db="EMBL/GenBank/DDBJ databases">
        <title>Perkinsus olseni comparative genomics.</title>
        <authorList>
            <person name="Bogema D.R."/>
        </authorList>
    </citation>
    <scope>NUCLEOTIDE SEQUENCE [LARGE SCALE GENOMIC DNA]</scope>
    <source>
        <strain evidence="1">00978-12</strain>
    </source>
</reference>
<evidence type="ECO:0000313" key="1">
    <source>
        <dbReference type="EMBL" id="KAF4688163.1"/>
    </source>
</evidence>
<comment type="caution">
    <text evidence="1">The sequence shown here is derived from an EMBL/GenBank/DDBJ whole genome shotgun (WGS) entry which is preliminary data.</text>
</comment>
<dbReference type="AlphaFoldDB" id="A0A7J6NWB0"/>
<gene>
    <name evidence="1" type="ORF">FOZ60_003111</name>
</gene>
<sequence length="166" mass="19496">MRLLYSVLDRSGRRFLEDVLYETVHSINQDVRSRRDIRIPQKYVGDSREEGGAEEGRRYGLQTVSVSDMCDRYSLDAECEDRLRELSQEQLSRVFGPDLLIRADCRNPSSIVMSRIRDERTSEELQPRPLESQFEQVFVEILQPFAEEGVEVARERGQQKQEPKWK</sequence>
<dbReference type="EMBL" id="JABANP010000160">
    <property type="protein sequence ID" value="KAF4688163.1"/>
    <property type="molecule type" value="Genomic_DNA"/>
</dbReference>
<dbReference type="OrthoDB" id="10267326at2759"/>